<evidence type="ECO:0000256" key="1">
    <source>
        <dbReference type="ARBA" id="ARBA00004141"/>
    </source>
</evidence>
<feature type="transmembrane region" description="Helical" evidence="8">
    <location>
        <begin position="60"/>
        <end position="81"/>
    </location>
</feature>
<comment type="caution">
    <text evidence="10">The sequence shown here is derived from an EMBL/GenBank/DDBJ whole genome shotgun (WGS) entry which is preliminary data.</text>
</comment>
<dbReference type="Pfam" id="PF00924">
    <property type="entry name" value="MS_channel_2nd"/>
    <property type="match status" value="1"/>
</dbReference>
<organism evidence="10 11">
    <name type="scientific">Terrihalobacillus insolitus</name>
    <dbReference type="NCBI Taxonomy" id="2950438"/>
    <lineage>
        <taxon>Bacteria</taxon>
        <taxon>Bacillati</taxon>
        <taxon>Bacillota</taxon>
        <taxon>Bacilli</taxon>
        <taxon>Bacillales</taxon>
        <taxon>Bacillaceae</taxon>
        <taxon>Terrihalobacillus</taxon>
    </lineage>
</organism>
<dbReference type="Gene3D" id="1.10.287.1260">
    <property type="match status" value="1"/>
</dbReference>
<evidence type="ECO:0000313" key="10">
    <source>
        <dbReference type="EMBL" id="MDC3425250.1"/>
    </source>
</evidence>
<dbReference type="PANTHER" id="PTHR30460:SF1">
    <property type="entry name" value="MECHANOSENSITIVE ION CHANNEL"/>
    <property type="match status" value="1"/>
</dbReference>
<name>A0A9X3WTJ1_9BACI</name>
<evidence type="ECO:0000256" key="4">
    <source>
        <dbReference type="ARBA" id="ARBA00022475"/>
    </source>
</evidence>
<keyword evidence="6 8" id="KW-1133">Transmembrane helix</keyword>
<dbReference type="GO" id="GO:0008381">
    <property type="term" value="F:mechanosensitive monoatomic ion channel activity"/>
    <property type="evidence" value="ECO:0007669"/>
    <property type="project" value="InterPro"/>
</dbReference>
<gene>
    <name evidence="10" type="ORF">NC797_12125</name>
</gene>
<keyword evidence="5 8" id="KW-0812">Transmembrane</keyword>
<dbReference type="SUPFAM" id="SSF82861">
    <property type="entry name" value="Mechanosensitive channel protein MscS (YggB), transmembrane region"/>
    <property type="match status" value="1"/>
</dbReference>
<dbReference type="InterPro" id="IPR010920">
    <property type="entry name" value="LSM_dom_sf"/>
</dbReference>
<reference evidence="10" key="1">
    <citation type="submission" date="2022-06" db="EMBL/GenBank/DDBJ databases">
        <title>Aquibacillus sp. a new bacterium isolated from soil saline samples.</title>
        <authorList>
            <person name="Galisteo C."/>
            <person name="De La Haba R."/>
            <person name="Sanchez-Porro C."/>
            <person name="Ventosa A."/>
        </authorList>
    </citation>
    <scope>NUCLEOTIDE SEQUENCE</scope>
    <source>
        <strain evidence="10">3ASR75-11</strain>
    </source>
</reference>
<dbReference type="InterPro" id="IPR011014">
    <property type="entry name" value="MscS_channel_TM-2"/>
</dbReference>
<evidence type="ECO:0000256" key="6">
    <source>
        <dbReference type="ARBA" id="ARBA00022989"/>
    </source>
</evidence>
<evidence type="ECO:0000256" key="7">
    <source>
        <dbReference type="ARBA" id="ARBA00023136"/>
    </source>
</evidence>
<dbReference type="PANTHER" id="PTHR30460">
    <property type="entry name" value="MODERATE CONDUCTANCE MECHANOSENSITIVE CHANNEL YBIO"/>
    <property type="match status" value="1"/>
</dbReference>
<dbReference type="Proteomes" id="UP001145050">
    <property type="component" value="Unassembled WGS sequence"/>
</dbReference>
<accession>A0A9X3WTJ1</accession>
<dbReference type="EMBL" id="JAMQKB010000012">
    <property type="protein sequence ID" value="MDC3425250.1"/>
    <property type="molecule type" value="Genomic_DNA"/>
</dbReference>
<feature type="transmembrane region" description="Helical" evidence="8">
    <location>
        <begin position="93"/>
        <end position="118"/>
    </location>
</feature>
<dbReference type="GO" id="GO:0005886">
    <property type="term" value="C:plasma membrane"/>
    <property type="evidence" value="ECO:0007669"/>
    <property type="project" value="UniProtKB-SubCell"/>
</dbReference>
<comment type="subcellular location">
    <subcellularLocation>
        <location evidence="2">Cell membrane</location>
    </subcellularLocation>
    <subcellularLocation>
        <location evidence="1">Membrane</location>
        <topology evidence="1">Multi-pass membrane protein</topology>
    </subcellularLocation>
</comment>
<dbReference type="RefSeq" id="WP_272437057.1">
    <property type="nucleotide sequence ID" value="NZ_JAMQKB010000012.1"/>
</dbReference>
<evidence type="ECO:0000256" key="8">
    <source>
        <dbReference type="SAM" id="Phobius"/>
    </source>
</evidence>
<keyword evidence="11" id="KW-1185">Reference proteome</keyword>
<protein>
    <submittedName>
        <fullName evidence="10">Mechanosensitive ion channel family protein</fullName>
    </submittedName>
</protein>
<keyword evidence="7 8" id="KW-0472">Membrane</keyword>
<sequence>MNWSKFEIYSQGFFDNTITQILIGAGFVFLIVILFKRIIRSFFEKTSFIEERKEQTIESMLNSLIRYVATFGLIVYVLSVFEVPVGKVLAGAGVIGIILGFGAQSLIKDLLAGIFLLYEKQLHKGDWIKVNNSFQGIVEDVGLRFLKVRKWAGELVTISNGQVQTIENFNIDKMRVIESVTTSFYEDPKKVFQTLEEAVARLNSELDLFLKKDPLGKVIEQYQVYGMSSLNDQFQGYQYTVTGLCNDEIYWTAAKETRRIIAETLYKNNIQMAEQRVEVKQSISRSSSNEI</sequence>
<keyword evidence="4" id="KW-1003">Cell membrane</keyword>
<dbReference type="InterPro" id="IPR006685">
    <property type="entry name" value="MscS_channel_2nd"/>
</dbReference>
<dbReference type="InterPro" id="IPR045276">
    <property type="entry name" value="YbiO_bact"/>
</dbReference>
<dbReference type="InterPro" id="IPR023408">
    <property type="entry name" value="MscS_beta-dom_sf"/>
</dbReference>
<proteinExistence type="inferred from homology"/>
<dbReference type="Gene3D" id="2.30.30.60">
    <property type="match status" value="1"/>
</dbReference>
<feature type="domain" description="Mechanosensitive ion channel MscS" evidence="9">
    <location>
        <begin position="106"/>
        <end position="170"/>
    </location>
</feature>
<feature type="transmembrane region" description="Helical" evidence="8">
    <location>
        <begin position="20"/>
        <end position="39"/>
    </location>
</feature>
<comment type="similarity">
    <text evidence="3">Belongs to the MscS (TC 1.A.23) family.</text>
</comment>
<dbReference type="Gene3D" id="3.30.70.100">
    <property type="match status" value="1"/>
</dbReference>
<dbReference type="SUPFAM" id="SSF50182">
    <property type="entry name" value="Sm-like ribonucleoproteins"/>
    <property type="match status" value="1"/>
</dbReference>
<dbReference type="AlphaFoldDB" id="A0A9X3WTJ1"/>
<evidence type="ECO:0000256" key="5">
    <source>
        <dbReference type="ARBA" id="ARBA00022692"/>
    </source>
</evidence>
<evidence type="ECO:0000313" key="11">
    <source>
        <dbReference type="Proteomes" id="UP001145050"/>
    </source>
</evidence>
<evidence type="ECO:0000256" key="3">
    <source>
        <dbReference type="ARBA" id="ARBA00008017"/>
    </source>
</evidence>
<evidence type="ECO:0000256" key="2">
    <source>
        <dbReference type="ARBA" id="ARBA00004236"/>
    </source>
</evidence>
<evidence type="ECO:0000259" key="9">
    <source>
        <dbReference type="Pfam" id="PF00924"/>
    </source>
</evidence>